<dbReference type="InterPro" id="IPR012132">
    <property type="entry name" value="GMC_OxRdtase"/>
</dbReference>
<dbReference type="Gene3D" id="3.30.410.40">
    <property type="match status" value="2"/>
</dbReference>
<evidence type="ECO:0000313" key="7">
    <source>
        <dbReference type="EMBL" id="AOR77769.1"/>
    </source>
</evidence>
<dbReference type="SUPFAM" id="SSF51905">
    <property type="entry name" value="FAD/NAD(P)-binding domain"/>
    <property type="match status" value="1"/>
</dbReference>
<name>A0A1D8A6M7_9SPHN</name>
<dbReference type="EMBL" id="CP017075">
    <property type="protein sequence ID" value="AOR77769.1"/>
    <property type="molecule type" value="Genomic_DNA"/>
</dbReference>
<dbReference type="PANTHER" id="PTHR11552:SF147">
    <property type="entry name" value="CHOLINE DEHYDROGENASE, MITOCHONDRIAL"/>
    <property type="match status" value="1"/>
</dbReference>
<dbReference type="GO" id="GO:0050660">
    <property type="term" value="F:flavin adenine dinucleotide binding"/>
    <property type="evidence" value="ECO:0007669"/>
    <property type="project" value="InterPro"/>
</dbReference>
<dbReference type="SUPFAM" id="SSF54373">
    <property type="entry name" value="FAD-linked reductases, C-terminal domain"/>
    <property type="match status" value="1"/>
</dbReference>
<dbReference type="AlphaFoldDB" id="A0A1D8A6M7"/>
<comment type="similarity">
    <text evidence="2">Belongs to the GMC oxidoreductase family.</text>
</comment>
<evidence type="ECO:0000256" key="1">
    <source>
        <dbReference type="ARBA" id="ARBA00001974"/>
    </source>
</evidence>
<dbReference type="Gene3D" id="3.50.50.60">
    <property type="entry name" value="FAD/NAD(P)-binding domain"/>
    <property type="match status" value="2"/>
</dbReference>
<sequence>MFDYIIVGGGSAGSVLANRLSSDSKRRVLLLEAGPDIRRASAPASIQSADPMAGLQPAYLWPQMKARQTAATAPRFYEQGRVIGGGSTVNAQVTNRGLPADYDEWAQLGANGWNWAAVLPYFRRLERDLDYTGPLHGNDGPIPIRRIPKAGWQPLAKAVAADLEDLGFTDIGDQNGTFIDGYFSSAISNIDGRREAVAFNYLDDAVRQRPNLEIKTNVLVDQVLLCDHVAVGVRLADGTELNGRQIVLSAGALQTPAIMMRSGLGPAEVLKRVGRNVVRDMPGVGRNLREHPGLTFSGYLHHAGGVARPRPDRPGELCFRFSSEAPGAPRSDMYMAVSVRSGWHAVGQRLALFFVWLNKPLSTGRVEIPSLDPQVMPEVDFNMLDVAADRDRLARGAVTAIRLMKGPRVGKLLTDPFPAVYDRRVRRTSARTWKNRLLMNVLGRALDINWLRPLLIRSLIASTRVDDLLAQPAVMQNYIMRAAAGVWHPAGTCKMGAADDALAVTDSSGRVKGIDRLSICDASVMPTLPAANTNIPTIMIAEKMSADWLGTAGI</sequence>
<comment type="cofactor">
    <cofactor evidence="1 5">
        <name>FAD</name>
        <dbReference type="ChEBI" id="CHEBI:57692"/>
    </cofactor>
</comment>
<accession>A0A1D8A6M7</accession>
<dbReference type="PIRSF" id="PIRSF000137">
    <property type="entry name" value="Alcohol_oxidase"/>
    <property type="match status" value="1"/>
</dbReference>
<dbReference type="InterPro" id="IPR036188">
    <property type="entry name" value="FAD/NAD-bd_sf"/>
</dbReference>
<gene>
    <name evidence="7" type="ORF">BES08_14155</name>
</gene>
<keyword evidence="8" id="KW-1185">Reference proteome</keyword>
<dbReference type="Pfam" id="PF00732">
    <property type="entry name" value="GMC_oxred_N"/>
    <property type="match status" value="1"/>
</dbReference>
<keyword evidence="3" id="KW-0285">Flavoprotein</keyword>
<evidence type="ECO:0000256" key="4">
    <source>
        <dbReference type="ARBA" id="ARBA00022827"/>
    </source>
</evidence>
<feature type="domain" description="Glucose-methanol-choline oxidoreductase N-terminal" evidence="6">
    <location>
        <begin position="251"/>
        <end position="265"/>
    </location>
</feature>
<feature type="binding site" evidence="5">
    <location>
        <position position="220"/>
    </location>
    <ligand>
        <name>FAD</name>
        <dbReference type="ChEBI" id="CHEBI:57692"/>
    </ligand>
</feature>
<dbReference type="InterPro" id="IPR007867">
    <property type="entry name" value="GMC_OxRtase_C"/>
</dbReference>
<dbReference type="GO" id="GO:0016614">
    <property type="term" value="F:oxidoreductase activity, acting on CH-OH group of donors"/>
    <property type="evidence" value="ECO:0007669"/>
    <property type="project" value="InterPro"/>
</dbReference>
<feature type="binding site" evidence="5">
    <location>
        <position position="82"/>
    </location>
    <ligand>
        <name>FAD</name>
        <dbReference type="ChEBI" id="CHEBI:57692"/>
    </ligand>
</feature>
<evidence type="ECO:0000256" key="2">
    <source>
        <dbReference type="ARBA" id="ARBA00010790"/>
    </source>
</evidence>
<feature type="binding site" evidence="5">
    <location>
        <begin position="487"/>
        <end position="488"/>
    </location>
    <ligand>
        <name>FAD</name>
        <dbReference type="ChEBI" id="CHEBI:57692"/>
    </ligand>
</feature>
<dbReference type="InterPro" id="IPR000172">
    <property type="entry name" value="GMC_OxRdtase_N"/>
</dbReference>
<evidence type="ECO:0000313" key="8">
    <source>
        <dbReference type="Proteomes" id="UP000094626"/>
    </source>
</evidence>
<keyword evidence="4 5" id="KW-0274">FAD</keyword>
<dbReference type="Proteomes" id="UP000094626">
    <property type="component" value="Chromosome"/>
</dbReference>
<proteinExistence type="inferred from homology"/>
<dbReference type="PANTHER" id="PTHR11552">
    <property type="entry name" value="GLUCOSE-METHANOL-CHOLINE GMC OXIDOREDUCTASE"/>
    <property type="match status" value="1"/>
</dbReference>
<dbReference type="Pfam" id="PF05199">
    <property type="entry name" value="GMC_oxred_C"/>
    <property type="match status" value="1"/>
</dbReference>
<dbReference type="RefSeq" id="WP_069708676.1">
    <property type="nucleotide sequence ID" value="NZ_CP017075.1"/>
</dbReference>
<protein>
    <recommendedName>
        <fullName evidence="6">Glucose-methanol-choline oxidoreductase N-terminal domain-containing protein</fullName>
    </recommendedName>
</protein>
<feature type="binding site" evidence="5">
    <location>
        <begin position="90"/>
        <end position="93"/>
    </location>
    <ligand>
        <name>FAD</name>
        <dbReference type="ChEBI" id="CHEBI:57692"/>
    </ligand>
</feature>
<organism evidence="7 8">
    <name type="scientific">Novosphingobium resinovorum</name>
    <dbReference type="NCBI Taxonomy" id="158500"/>
    <lineage>
        <taxon>Bacteria</taxon>
        <taxon>Pseudomonadati</taxon>
        <taxon>Pseudomonadota</taxon>
        <taxon>Alphaproteobacteria</taxon>
        <taxon>Sphingomonadales</taxon>
        <taxon>Sphingomonadaceae</taxon>
        <taxon>Novosphingobium</taxon>
    </lineage>
</organism>
<evidence type="ECO:0000256" key="3">
    <source>
        <dbReference type="ARBA" id="ARBA00022630"/>
    </source>
</evidence>
<reference evidence="8" key="1">
    <citation type="journal article" date="2017" name="J. Biotechnol.">
        <title>Complete genome sequence of Novosphingobium resinovorum SA1, a versatile xenobiotic-degrading bacterium capable of utilizing sulfanilic acid.</title>
        <authorList>
            <person name="Hegedus B."/>
            <person name="Kos P.B."/>
            <person name="Balint B."/>
            <person name="Maroti G."/>
            <person name="Gan H.M."/>
            <person name="Perei K."/>
            <person name="Rakhely G."/>
        </authorList>
    </citation>
    <scope>NUCLEOTIDE SEQUENCE [LARGE SCALE GENOMIC DNA]</scope>
    <source>
        <strain evidence="8">SA1</strain>
    </source>
</reference>
<dbReference type="PROSITE" id="PS00624">
    <property type="entry name" value="GMC_OXRED_2"/>
    <property type="match status" value="1"/>
</dbReference>
<evidence type="ECO:0000259" key="6">
    <source>
        <dbReference type="PROSITE" id="PS00624"/>
    </source>
</evidence>
<dbReference type="KEGG" id="nre:BES08_14155"/>
<evidence type="ECO:0000256" key="5">
    <source>
        <dbReference type="PIRSR" id="PIRSR000137-2"/>
    </source>
</evidence>